<organism evidence="2 3">
    <name type="scientific">Pantoea brenneri</name>
    <dbReference type="NCBI Taxonomy" id="472694"/>
    <lineage>
        <taxon>Bacteria</taxon>
        <taxon>Pseudomonadati</taxon>
        <taxon>Pseudomonadota</taxon>
        <taxon>Gammaproteobacteria</taxon>
        <taxon>Enterobacterales</taxon>
        <taxon>Erwiniaceae</taxon>
        <taxon>Pantoea</taxon>
    </lineage>
</organism>
<feature type="transmembrane region" description="Helical" evidence="1">
    <location>
        <begin position="53"/>
        <end position="72"/>
    </location>
</feature>
<dbReference type="Proteomes" id="UP000566985">
    <property type="component" value="Unassembled WGS sequence"/>
</dbReference>
<keyword evidence="1" id="KW-0472">Membrane</keyword>
<evidence type="ECO:0000313" key="2">
    <source>
        <dbReference type="EMBL" id="NUY99429.1"/>
    </source>
</evidence>
<proteinExistence type="predicted"/>
<feature type="transmembrane region" description="Helical" evidence="1">
    <location>
        <begin position="108"/>
        <end position="131"/>
    </location>
</feature>
<keyword evidence="1" id="KW-0812">Transmembrane</keyword>
<keyword evidence="1" id="KW-1133">Transmembrane helix</keyword>
<evidence type="ECO:0000256" key="1">
    <source>
        <dbReference type="SAM" id="Phobius"/>
    </source>
</evidence>
<dbReference type="AlphaFoldDB" id="A0A7Y6NJ24"/>
<sequence length="224" mass="25563">MLGTLLRKDGLAIAGGTMLLYTSVYFFERGYCSQLNIPLDYIEITIPTIVNDVLNSIFFILIISLTSLGIMSKGKKNGFRGWHAFAPAYCWLVYTGITFFIMEHTWVNLFLSTFLGGIYFLQFMPATYIAKGNENLITLQSRTLDYAGALFLVSMTFTIYGQFYAKGSTFDIYTQNGKQYELLKVYGENIFMREIEDEKNPTKVTYFNAQNMTGMTLSQEKSKK</sequence>
<dbReference type="RefSeq" id="WP_069730086.1">
    <property type="nucleotide sequence ID" value="NZ_JABWPE010000061.1"/>
</dbReference>
<name>A0A7Y6NJ24_9GAMM</name>
<feature type="transmembrane region" description="Helical" evidence="1">
    <location>
        <begin position="143"/>
        <end position="165"/>
    </location>
</feature>
<feature type="transmembrane region" description="Helical" evidence="1">
    <location>
        <begin position="84"/>
        <end position="102"/>
    </location>
</feature>
<comment type="caution">
    <text evidence="2">The sequence shown here is derived from an EMBL/GenBank/DDBJ whole genome shotgun (WGS) entry which is preliminary data.</text>
</comment>
<evidence type="ECO:0000313" key="3">
    <source>
        <dbReference type="Proteomes" id="UP000566985"/>
    </source>
</evidence>
<dbReference type="EMBL" id="JABWPM010000059">
    <property type="protein sequence ID" value="NUY99429.1"/>
    <property type="molecule type" value="Genomic_DNA"/>
</dbReference>
<accession>A0A7Y6NJ24</accession>
<dbReference type="GeneID" id="57348234"/>
<protein>
    <submittedName>
        <fullName evidence="2">Uncharacterized protein</fullName>
    </submittedName>
</protein>
<gene>
    <name evidence="2" type="ORF">HU668_23710</name>
</gene>
<reference evidence="2 3" key="1">
    <citation type="submission" date="2020-05" db="EMBL/GenBank/DDBJ databases">
        <title>Whole Genome Sequences of Enterobacteriales Associated with the International Space Station.</title>
        <authorList>
            <person name="Bharadwaj A."/>
            <person name="Daudu R."/>
            <person name="Singh N."/>
            <person name="Wood J."/>
            <person name="Debieu M."/>
            <person name="Mason C."/>
            <person name="Wang C."/>
            <person name="Venkateswaran K."/>
        </authorList>
    </citation>
    <scope>NUCLEOTIDE SEQUENCE [LARGE SCALE GENOMIC DNA]</scope>
    <source>
        <strain evidence="2 3">IF5SW-B1</strain>
    </source>
</reference>